<dbReference type="PROSITE" id="PS51379">
    <property type="entry name" value="4FE4S_FER_2"/>
    <property type="match status" value="2"/>
</dbReference>
<dbReference type="EMBL" id="AUZY01004586">
    <property type="protein sequence ID" value="EQD62540.1"/>
    <property type="molecule type" value="Genomic_DNA"/>
</dbReference>
<feature type="non-terminal residue" evidence="7">
    <location>
        <position position="161"/>
    </location>
</feature>
<evidence type="ECO:0000256" key="4">
    <source>
        <dbReference type="ARBA" id="ARBA00023004"/>
    </source>
</evidence>
<keyword evidence="3 7" id="KW-0560">Oxidoreductase</keyword>
<keyword evidence="2" id="KW-0479">Metal-binding</keyword>
<evidence type="ECO:0000256" key="2">
    <source>
        <dbReference type="ARBA" id="ARBA00022723"/>
    </source>
</evidence>
<protein>
    <submittedName>
        <fullName evidence="7">Methyl-viologen-reducing hydrogenase, delta subunit</fullName>
        <ecNumber evidence="7">1.-.-.-</ecNumber>
    </submittedName>
</protein>
<comment type="caution">
    <text evidence="7">The sequence shown here is derived from an EMBL/GenBank/DDBJ whole genome shotgun (WGS) entry which is preliminary data.</text>
</comment>
<feature type="domain" description="4Fe-4S ferredoxin-type" evidence="6">
    <location>
        <begin position="1"/>
        <end position="24"/>
    </location>
</feature>
<keyword evidence="1" id="KW-0004">4Fe-4S</keyword>
<feature type="domain" description="4Fe-4S ferredoxin-type" evidence="6">
    <location>
        <begin position="25"/>
        <end position="54"/>
    </location>
</feature>
<name>T1C8I0_9ZZZZ</name>
<dbReference type="AlphaFoldDB" id="T1C8I0"/>
<dbReference type="GO" id="GO:0016491">
    <property type="term" value="F:oxidoreductase activity"/>
    <property type="evidence" value="ECO:0007669"/>
    <property type="project" value="UniProtKB-KW"/>
</dbReference>
<dbReference type="InterPro" id="IPR003813">
    <property type="entry name" value="MvhD/FlpD"/>
</dbReference>
<dbReference type="Gene3D" id="3.30.70.20">
    <property type="match status" value="1"/>
</dbReference>
<organism evidence="7">
    <name type="scientific">mine drainage metagenome</name>
    <dbReference type="NCBI Taxonomy" id="410659"/>
    <lineage>
        <taxon>unclassified sequences</taxon>
        <taxon>metagenomes</taxon>
        <taxon>ecological metagenomes</taxon>
    </lineage>
</organism>
<dbReference type="PANTHER" id="PTHR43687">
    <property type="entry name" value="ADENYLYLSULFATE REDUCTASE, BETA SUBUNIT"/>
    <property type="match status" value="1"/>
</dbReference>
<dbReference type="InterPro" id="IPR017900">
    <property type="entry name" value="4Fe4S_Fe_S_CS"/>
</dbReference>
<dbReference type="InterPro" id="IPR050572">
    <property type="entry name" value="Fe-S_Ferredoxin"/>
</dbReference>
<dbReference type="Pfam" id="PF13187">
    <property type="entry name" value="Fer4_9"/>
    <property type="match status" value="1"/>
</dbReference>
<reference evidence="7" key="1">
    <citation type="submission" date="2013-08" db="EMBL/GenBank/DDBJ databases">
        <authorList>
            <person name="Mendez C."/>
            <person name="Richter M."/>
            <person name="Ferrer M."/>
            <person name="Sanchez J."/>
        </authorList>
    </citation>
    <scope>NUCLEOTIDE SEQUENCE</scope>
</reference>
<reference evidence="7" key="2">
    <citation type="journal article" date="2014" name="ISME J.">
        <title>Microbial stratification in low pH oxic and suboxic macroscopic growths along an acid mine drainage.</title>
        <authorList>
            <person name="Mendez-Garcia C."/>
            <person name="Mesa V."/>
            <person name="Sprenger R.R."/>
            <person name="Richter M."/>
            <person name="Diez M.S."/>
            <person name="Solano J."/>
            <person name="Bargiela R."/>
            <person name="Golyshina O.V."/>
            <person name="Manteca A."/>
            <person name="Ramos J.L."/>
            <person name="Gallego J.R."/>
            <person name="Llorente I."/>
            <person name="Martins Dos Santos V.A."/>
            <person name="Jensen O.N."/>
            <person name="Pelaez A.I."/>
            <person name="Sanchez J."/>
            <person name="Ferrer M."/>
        </authorList>
    </citation>
    <scope>NUCLEOTIDE SEQUENCE</scope>
</reference>
<dbReference type="GO" id="GO:0046872">
    <property type="term" value="F:metal ion binding"/>
    <property type="evidence" value="ECO:0007669"/>
    <property type="project" value="UniProtKB-KW"/>
</dbReference>
<evidence type="ECO:0000256" key="3">
    <source>
        <dbReference type="ARBA" id="ARBA00023002"/>
    </source>
</evidence>
<dbReference type="EC" id="1.-.-.-" evidence="7"/>
<dbReference type="PROSITE" id="PS00198">
    <property type="entry name" value="4FE4S_FER_1"/>
    <property type="match status" value="2"/>
</dbReference>
<evidence type="ECO:0000256" key="1">
    <source>
        <dbReference type="ARBA" id="ARBA00022485"/>
    </source>
</evidence>
<keyword evidence="4" id="KW-0408">Iron</keyword>
<dbReference type="InterPro" id="IPR017896">
    <property type="entry name" value="4Fe4S_Fe-S-bd"/>
</dbReference>
<gene>
    <name evidence="7" type="ORF">B1B_07204</name>
</gene>
<dbReference type="GO" id="GO:0051539">
    <property type="term" value="F:4 iron, 4 sulfur cluster binding"/>
    <property type="evidence" value="ECO:0007669"/>
    <property type="project" value="UniProtKB-KW"/>
</dbReference>
<sequence length="161" mass="17747">MQKCTACGRCTQECPFGALELDGQRHPVLETNRCRRCGICMGACPVQVISFPDYSVEMMNAMQKAVDLPEDDDKPRVLVLACENDAYPALDMVGINRLQYPADFRVVPVRCLGSVNAVVVADAVQRGYDGVVLLGCRSGENYQCHFIQGSELLGVRMDNVR</sequence>
<dbReference type="PANTHER" id="PTHR43687:SF1">
    <property type="entry name" value="FERREDOXIN III"/>
    <property type="match status" value="1"/>
</dbReference>
<keyword evidence="5" id="KW-0411">Iron-sulfur</keyword>
<dbReference type="SUPFAM" id="SSF54862">
    <property type="entry name" value="4Fe-4S ferredoxins"/>
    <property type="match status" value="1"/>
</dbReference>
<dbReference type="Pfam" id="PF02662">
    <property type="entry name" value="FlpD"/>
    <property type="match status" value="1"/>
</dbReference>
<evidence type="ECO:0000256" key="5">
    <source>
        <dbReference type="ARBA" id="ARBA00023014"/>
    </source>
</evidence>
<proteinExistence type="predicted"/>
<accession>T1C8I0</accession>
<evidence type="ECO:0000313" key="7">
    <source>
        <dbReference type="EMBL" id="EQD62540.1"/>
    </source>
</evidence>
<evidence type="ECO:0000259" key="6">
    <source>
        <dbReference type="PROSITE" id="PS51379"/>
    </source>
</evidence>